<evidence type="ECO:0000313" key="3">
    <source>
        <dbReference type="Proteomes" id="UP001359485"/>
    </source>
</evidence>
<gene>
    <name evidence="2" type="ORF">RUM44_013857</name>
</gene>
<keyword evidence="1" id="KW-1133">Transmembrane helix</keyword>
<organism evidence="2 3">
    <name type="scientific">Polyplax serrata</name>
    <name type="common">Common mouse louse</name>
    <dbReference type="NCBI Taxonomy" id="468196"/>
    <lineage>
        <taxon>Eukaryota</taxon>
        <taxon>Metazoa</taxon>
        <taxon>Ecdysozoa</taxon>
        <taxon>Arthropoda</taxon>
        <taxon>Hexapoda</taxon>
        <taxon>Insecta</taxon>
        <taxon>Pterygota</taxon>
        <taxon>Neoptera</taxon>
        <taxon>Paraneoptera</taxon>
        <taxon>Psocodea</taxon>
        <taxon>Troctomorpha</taxon>
        <taxon>Phthiraptera</taxon>
        <taxon>Anoplura</taxon>
        <taxon>Polyplacidae</taxon>
        <taxon>Polyplax</taxon>
    </lineage>
</organism>
<name>A0ABR1BIX0_POLSC</name>
<keyword evidence="3" id="KW-1185">Reference proteome</keyword>
<sequence>MWHRRRYFCWENEEIVKLYDANRGKKVGKRFSSHLFVLFTLFQFSVSGQQLVNWFISSFSEDHYLRMILAPQDLKILVAQFCTHMLAAGVLRQIPDKNAPVASLFRVRPLL</sequence>
<evidence type="ECO:0000256" key="1">
    <source>
        <dbReference type="SAM" id="Phobius"/>
    </source>
</evidence>
<comment type="caution">
    <text evidence="2">The sequence shown here is derived from an EMBL/GenBank/DDBJ whole genome shotgun (WGS) entry which is preliminary data.</text>
</comment>
<keyword evidence="1" id="KW-0812">Transmembrane</keyword>
<accession>A0ABR1BIX0</accession>
<protein>
    <submittedName>
        <fullName evidence="2">Uncharacterized protein</fullName>
    </submittedName>
</protein>
<dbReference type="Proteomes" id="UP001359485">
    <property type="component" value="Unassembled WGS sequence"/>
</dbReference>
<feature type="transmembrane region" description="Helical" evidence="1">
    <location>
        <begin position="35"/>
        <end position="56"/>
    </location>
</feature>
<reference evidence="2 3" key="1">
    <citation type="submission" date="2023-09" db="EMBL/GenBank/DDBJ databases">
        <title>Genomes of two closely related lineages of the louse Polyplax serrata with different host specificities.</title>
        <authorList>
            <person name="Martinu J."/>
            <person name="Tarabai H."/>
            <person name="Stefka J."/>
            <person name="Hypsa V."/>
        </authorList>
    </citation>
    <scope>NUCLEOTIDE SEQUENCE [LARGE SCALE GENOMIC DNA]</scope>
    <source>
        <strain evidence="2">98ZLc_SE</strain>
    </source>
</reference>
<dbReference type="EMBL" id="JAWJWF010000001">
    <property type="protein sequence ID" value="KAK6642134.1"/>
    <property type="molecule type" value="Genomic_DNA"/>
</dbReference>
<proteinExistence type="predicted"/>
<keyword evidence="1" id="KW-0472">Membrane</keyword>
<evidence type="ECO:0000313" key="2">
    <source>
        <dbReference type="EMBL" id="KAK6642134.1"/>
    </source>
</evidence>